<keyword evidence="1" id="KW-0378">Hydrolase</keyword>
<keyword evidence="1" id="KW-0540">Nuclease</keyword>
<keyword evidence="1" id="KW-0150">Chloroplast</keyword>
<keyword evidence="1" id="KW-0934">Plastid</keyword>
<gene>
    <name evidence="1" type="primary">orf192</name>
</gene>
<organism evidence="1">
    <name type="scientific">Dunaliella salina</name>
    <name type="common">Green alga</name>
    <name type="synonym">Protococcus salinus</name>
    <dbReference type="NCBI Taxonomy" id="3046"/>
    <lineage>
        <taxon>Eukaryota</taxon>
        <taxon>Viridiplantae</taxon>
        <taxon>Chlorophyta</taxon>
        <taxon>core chlorophytes</taxon>
        <taxon>Chlorophyceae</taxon>
        <taxon>CS clade</taxon>
        <taxon>Chlamydomonadales</taxon>
        <taxon>Dunaliellaceae</taxon>
        <taxon>Dunaliella</taxon>
    </lineage>
</organism>
<evidence type="ECO:0000313" key="1">
    <source>
        <dbReference type="EMBL" id="ACS95098.1"/>
    </source>
</evidence>
<dbReference type="InterPro" id="IPR003615">
    <property type="entry name" value="HNH_nuc"/>
</dbReference>
<dbReference type="AlphaFoldDB" id="D0FY09"/>
<dbReference type="GO" id="GO:0004519">
    <property type="term" value="F:endonuclease activity"/>
    <property type="evidence" value="ECO:0007669"/>
    <property type="project" value="UniProtKB-KW"/>
</dbReference>
<dbReference type="EMBL" id="GQ250046">
    <property type="protein sequence ID" value="ACS95098.1"/>
    <property type="molecule type" value="Genomic_DNA"/>
</dbReference>
<reference evidence="1" key="1">
    <citation type="journal article" date="2010" name="BMC Plant Biol.">
        <title>The Dunaliella salina organelle genomes: large sequences, inflated with intronic and intergenic DNA.</title>
        <authorList>
            <person name="Smith D.R."/>
            <person name="Lee R.W."/>
            <person name="Cushman J.C."/>
            <person name="Magnuson J.K."/>
            <person name="Tran D."/>
            <person name="Polle J.E."/>
        </authorList>
    </citation>
    <scope>NUCLEOTIDE SEQUENCE</scope>
    <source>
        <strain evidence="1">CCAP 19/18</strain>
    </source>
</reference>
<sequence>MIKQNINNTQKLIDFLTKENNSYSVFILSRLDRKSTDLDKQKTQLHHIIPTHQLGPNLQWNLVRLTIEKHAQAHELLFENYQNVYDLGASQMLRGQFKEGWETIRQKTLENRRNNKSDRFNSEIQRELGKRPKKQRACYARHPYIKAALERGFDLFNKESGSIVKIGPCECNHMVGVIDKLMSHPDMKNER</sequence>
<dbReference type="CDD" id="cd00085">
    <property type="entry name" value="HNHc"/>
    <property type="match status" value="1"/>
</dbReference>
<name>D0FY09_DUNSA</name>
<dbReference type="GeneID" id="11541811"/>
<geneLocation type="chloroplast" evidence="1"/>
<accession>D0FY09</accession>
<protein>
    <submittedName>
        <fullName evidence="1">HNH homing endonuclease</fullName>
    </submittedName>
</protein>
<keyword evidence="1" id="KW-0255">Endonuclease</keyword>
<dbReference type="RefSeq" id="YP_005089832.1">
    <property type="nucleotide sequence ID" value="NC_016732.1"/>
</dbReference>
<proteinExistence type="predicted"/>